<feature type="signal peptide" evidence="1">
    <location>
        <begin position="1"/>
        <end position="19"/>
    </location>
</feature>
<keyword evidence="1" id="KW-0732">Signal</keyword>
<dbReference type="AlphaFoldDB" id="A0A061HQZ9"/>
<feature type="non-terminal residue" evidence="3">
    <location>
        <position position="302"/>
    </location>
</feature>
<sequence length="302" mass="33630">MGVFIFAVVSILTAIQVTAIEMRWFNAFVFPTNNLATISKGNLNLGKLGTIRTLCWKDCLAHRPVAKELPSTNETTRSMFLNGHRPQGNDLTVPTGSIKLRIPSHDHSLGLRKFRASFAASLSTWRRFDSKLSHSSMITSLLTPIPHAINSSTEEWGHKIKPLYTVPSSRFLYQVPDLVHDDFKKTSRLITGTNFQSETDAKGIASCFTIFNDLFMKDKTLLKRYWIIRSSNFQSFKRIPSKVSLDEMERSQSYIGVGETELKNPTSYALNTTRTLSSDSGREVAALCAVGAAVLFAAALVC</sequence>
<feature type="chain" id="PRO_5044538344" evidence="1">
    <location>
        <begin position="20"/>
        <end position="302"/>
    </location>
</feature>
<reference evidence="4" key="1">
    <citation type="journal article" date="2013" name="Nat. Genet.">
        <title>The wheat powdery mildew genome shows the unique evolution of an obligate biotroph.</title>
        <authorList>
            <person name="Wicker T."/>
            <person name="Oberhaensli S."/>
            <person name="Parlange F."/>
            <person name="Buchmann J.P."/>
            <person name="Shatalina M."/>
            <person name="Roffler S."/>
            <person name="Ben-David R."/>
            <person name="Dolezel J."/>
            <person name="Simkova H."/>
            <person name="Schulze-Lefert P."/>
            <person name="Spanu P.D."/>
            <person name="Bruggmann R."/>
            <person name="Amselem J."/>
            <person name="Quesneville H."/>
            <person name="Ver Loren van Themaat E."/>
            <person name="Paape T."/>
            <person name="Shimizu K.K."/>
            <person name="Keller B."/>
        </authorList>
    </citation>
    <scope>NUCLEOTIDE SEQUENCE [LARGE SCALE GENOMIC DNA]</scope>
    <source>
        <strain evidence="4">96224</strain>
    </source>
</reference>
<dbReference type="EMBL" id="KE374988">
    <property type="protein sequence ID" value="EPQ66760.1"/>
    <property type="molecule type" value="Genomic_DNA"/>
</dbReference>
<reference evidence="2" key="2">
    <citation type="submission" date="2013-01" db="EMBL/GenBank/DDBJ databases">
        <title>The wheat powdery mildew genome reveals unique evolution of an obligate biotroph.</title>
        <authorList>
            <person name="Oberhaensli S."/>
            <person name="Wicker T."/>
            <person name="Keller B."/>
        </authorList>
    </citation>
    <scope>NUCLEOTIDE SEQUENCE</scope>
    <source>
        <strain evidence="2">96224</strain>
    </source>
</reference>
<gene>
    <name evidence="2" type="ORF">BGT96224_AcSP30555</name>
    <name evidence="3" type="ORF">BGT96224V2_LOCUS1443</name>
</gene>
<dbReference type="Proteomes" id="UP000053110">
    <property type="component" value="Unassembled WGS sequence"/>
</dbReference>
<proteinExistence type="predicted"/>
<evidence type="ECO:0000313" key="3">
    <source>
        <dbReference type="EMBL" id="SUZ08266.1"/>
    </source>
</evidence>
<reference evidence="3" key="3">
    <citation type="submission" date="2018-07" db="EMBL/GenBank/DDBJ databases">
        <authorList>
            <person name="Quirk P.G."/>
            <person name="Krulwich T.A."/>
        </authorList>
    </citation>
    <scope>NUCLEOTIDE SEQUENCE</scope>
    <source>
        <strain evidence="3">96224</strain>
    </source>
</reference>
<dbReference type="HOGENOM" id="CLU_921296_0_0_1"/>
<dbReference type="EMBL" id="UIGY01000015">
    <property type="protein sequence ID" value="SUZ08266.1"/>
    <property type="molecule type" value="Genomic_DNA"/>
</dbReference>
<accession>A0A061HQZ9</accession>
<name>A0A061HQZ9_BLUGR</name>
<evidence type="ECO:0000313" key="4">
    <source>
        <dbReference type="Proteomes" id="UP000053110"/>
    </source>
</evidence>
<organism evidence="3">
    <name type="scientific">Blumeria graminis f. sp. tritici 96224</name>
    <dbReference type="NCBI Taxonomy" id="1268274"/>
    <lineage>
        <taxon>Eukaryota</taxon>
        <taxon>Fungi</taxon>
        <taxon>Dikarya</taxon>
        <taxon>Ascomycota</taxon>
        <taxon>Pezizomycotina</taxon>
        <taxon>Leotiomycetes</taxon>
        <taxon>Erysiphales</taxon>
        <taxon>Erysiphaceae</taxon>
        <taxon>Blumeria</taxon>
    </lineage>
</organism>
<evidence type="ECO:0000256" key="1">
    <source>
        <dbReference type="SAM" id="SignalP"/>
    </source>
</evidence>
<evidence type="ECO:0000313" key="2">
    <source>
        <dbReference type="EMBL" id="EPQ66760.1"/>
    </source>
</evidence>
<protein>
    <submittedName>
        <fullName evidence="3">BgtAcSP-30555</fullName>
    </submittedName>
</protein>